<sequence length="394" mass="43326">MVVTLGYAEAVDEEFGREVFPSKIGGKPRWLDPTRPLAVDRVVCDECTKPMVLLMQLYAPEDEPASAFHRTLYVFICRNGACHKTGAKRCMRVFRSQLAEDNSMYEEDAGSNDVSDDNDDDDITWALRPQVKAAPLCVVCGLAGTKGCSKCRARLYCSRDHQLADWSGGHREQCGSGKTDNAAHRRKLQRMVFPEHVIVSEEEPAQAQAEAEAFDEDSDDDGEDTEGITAEDMALVPASGERAEDSSVDVDRAFLVFQRRIQLSPDQVIRYARSAESPGPSEPLFVSDDGRPSIGADANADVPACEKCSAAREFELQIMPQMLNFLSIDSVDPASIDWGTLLIYTCPKSCGSAGYTGEVICRQNFSSQGIGEKFMRAMHGDDSGFTKQFDSLNI</sequence>
<accession>A0ACC1IGV2</accession>
<protein>
    <submittedName>
        <fullName evidence="1">Uncharacterized protein</fullName>
    </submittedName>
</protein>
<proteinExistence type="predicted"/>
<keyword evidence="2" id="KW-1185">Reference proteome</keyword>
<evidence type="ECO:0000313" key="1">
    <source>
        <dbReference type="EMBL" id="KAJ1891715.1"/>
    </source>
</evidence>
<name>A0ACC1IGV2_9FUNG</name>
<evidence type="ECO:0000313" key="2">
    <source>
        <dbReference type="Proteomes" id="UP001150581"/>
    </source>
</evidence>
<reference evidence="1" key="1">
    <citation type="submission" date="2022-07" db="EMBL/GenBank/DDBJ databases">
        <title>Phylogenomic reconstructions and comparative analyses of Kickxellomycotina fungi.</title>
        <authorList>
            <person name="Reynolds N.K."/>
            <person name="Stajich J.E."/>
            <person name="Barry K."/>
            <person name="Grigoriev I.V."/>
            <person name="Crous P."/>
            <person name="Smith M.E."/>
        </authorList>
    </citation>
    <scope>NUCLEOTIDE SEQUENCE</scope>
    <source>
        <strain evidence="1">Benny 63K</strain>
    </source>
</reference>
<dbReference type="EMBL" id="JANBPG010001115">
    <property type="protein sequence ID" value="KAJ1891715.1"/>
    <property type="molecule type" value="Genomic_DNA"/>
</dbReference>
<gene>
    <name evidence="1" type="ORF">LPJ66_006765</name>
</gene>
<comment type="caution">
    <text evidence="1">The sequence shown here is derived from an EMBL/GenBank/DDBJ whole genome shotgun (WGS) entry which is preliminary data.</text>
</comment>
<organism evidence="1 2">
    <name type="scientific">Kickxella alabastrina</name>
    <dbReference type="NCBI Taxonomy" id="61397"/>
    <lineage>
        <taxon>Eukaryota</taxon>
        <taxon>Fungi</taxon>
        <taxon>Fungi incertae sedis</taxon>
        <taxon>Zoopagomycota</taxon>
        <taxon>Kickxellomycotina</taxon>
        <taxon>Kickxellomycetes</taxon>
        <taxon>Kickxellales</taxon>
        <taxon>Kickxellaceae</taxon>
        <taxon>Kickxella</taxon>
    </lineage>
</organism>
<dbReference type="Proteomes" id="UP001150581">
    <property type="component" value="Unassembled WGS sequence"/>
</dbReference>